<keyword evidence="1" id="KW-0732">Signal</keyword>
<dbReference type="EMBL" id="HBIZ01038523">
    <property type="protein sequence ID" value="CAE0771967.1"/>
    <property type="molecule type" value="Transcribed_RNA"/>
</dbReference>
<reference evidence="2" key="1">
    <citation type="submission" date="2021-01" db="EMBL/GenBank/DDBJ databases">
        <authorList>
            <person name="Corre E."/>
            <person name="Pelletier E."/>
            <person name="Niang G."/>
            <person name="Scheremetjew M."/>
            <person name="Finn R."/>
            <person name="Kale V."/>
            <person name="Holt S."/>
            <person name="Cochrane G."/>
            <person name="Meng A."/>
            <person name="Brown T."/>
            <person name="Cohen L."/>
        </authorList>
    </citation>
    <scope>NUCLEOTIDE SEQUENCE</scope>
    <source>
        <strain evidence="2">CCMP645</strain>
    </source>
</reference>
<gene>
    <name evidence="2" type="ORF">PCAR00345_LOCUS24579</name>
</gene>
<feature type="signal peptide" evidence="1">
    <location>
        <begin position="1"/>
        <end position="18"/>
    </location>
</feature>
<accession>A0A7S4BNS5</accession>
<evidence type="ECO:0000313" key="2">
    <source>
        <dbReference type="EMBL" id="CAE0771967.1"/>
    </source>
</evidence>
<proteinExistence type="predicted"/>
<protein>
    <submittedName>
        <fullName evidence="2">Uncharacterized protein</fullName>
    </submittedName>
</protein>
<organism evidence="2">
    <name type="scientific">Chrysotila carterae</name>
    <name type="common">Marine alga</name>
    <name type="synonym">Syracosphaera carterae</name>
    <dbReference type="NCBI Taxonomy" id="13221"/>
    <lineage>
        <taxon>Eukaryota</taxon>
        <taxon>Haptista</taxon>
        <taxon>Haptophyta</taxon>
        <taxon>Prymnesiophyceae</taxon>
        <taxon>Isochrysidales</taxon>
        <taxon>Isochrysidaceae</taxon>
        <taxon>Chrysotila</taxon>
    </lineage>
</organism>
<evidence type="ECO:0000256" key="1">
    <source>
        <dbReference type="SAM" id="SignalP"/>
    </source>
</evidence>
<sequence length="488" mass="53431">MLNLILIAAMGLVGSGIGAPSCWSSLRDVDLLLSNGKQQRCKVRYAALDDAKEACISKSWCGGVTEDNGIRCGSLINKFELRAGKRQEKKGFSSWVLHRMPEGLNGLPLHRACNESRQRLQVEIDATHAAEREALRIRQDATLRATSGSALAPWGRAVVAANSSLQSWELRLVEGGTVADACTNTVEKCGAGMGMKESVLLIIHMPWLQELTGALRIPALLHELGYGCQLRALGIQMVVLVQPVELEVCRKLCAALCECHAAEHHRAYQHLNIAPFADGTAHILHSHAALPTRSRTRTSTHSHEDICAHVHADVALNLKELATVLRSSNATVAPRGGLLGVKFTATRSRCVPLDQLEGSTQWFWHLDSRRECAAAQREYGGGVCCYGWVDLFMIPKSAQHAFAQAARTFRAVVAEVAVPTIFHELSVRQIAPQNSISCFGGCCTRVPWRQLSPLLPCVHRIDLYEAATRGVPQRYKQHARQAAREGCN</sequence>
<dbReference type="AlphaFoldDB" id="A0A7S4BNS5"/>
<name>A0A7S4BNS5_CHRCT</name>
<feature type="chain" id="PRO_5030683134" evidence="1">
    <location>
        <begin position="19"/>
        <end position="488"/>
    </location>
</feature>